<sequence length="203" mass="22543">MEKVFKNFTELYLKNLVSSFEPKIIEKIEILANDLNLSWKNGANVFICGNGGSAGNAMHIANDFHYGVGCKRDPQSNDIKNKPGIKIIALPSNPSIITCLANDIGYENIYSHQLKVLGNLNDILIVLSGSGNSKNVINAIVEAHKIGIKTYSITAFDGGKCKEISKENIHFEINDMQIAEDTQLILFHMCMQWLSNTNNQEIE</sequence>
<dbReference type="eggNOG" id="COG0279">
    <property type="taxonomic scope" value="Bacteria"/>
</dbReference>
<dbReference type="Proteomes" id="UP000001026">
    <property type="component" value="Chromosome"/>
</dbReference>
<organism evidence="2 3">
    <name type="scientific">Prochlorococcus marinus subsp. pastoris (strain CCMP1986 / NIES-2087 / MED4)</name>
    <dbReference type="NCBI Taxonomy" id="59919"/>
    <lineage>
        <taxon>Bacteria</taxon>
        <taxon>Bacillati</taxon>
        <taxon>Cyanobacteriota</taxon>
        <taxon>Cyanophyceae</taxon>
        <taxon>Synechococcales</taxon>
        <taxon>Prochlorococcaceae</taxon>
        <taxon>Prochlorococcus</taxon>
    </lineage>
</organism>
<dbReference type="STRING" id="59919.PMM1217"/>
<accession>Q7V0N9</accession>
<protein>
    <submittedName>
        <fullName evidence="2">Putative phosphoheptose isomerase</fullName>
        <ecNumber evidence="2">5.-.-.-</ecNumber>
    </submittedName>
</protein>
<evidence type="ECO:0000259" key="1">
    <source>
        <dbReference type="PROSITE" id="PS51464"/>
    </source>
</evidence>
<reference evidence="2 3" key="1">
    <citation type="journal article" date="2003" name="Nature">
        <title>Genome divergence in two Prochlorococcus ecotypes reflects oceanic niche differentiation.</title>
        <authorList>
            <person name="Rocap G."/>
            <person name="Larimer F.W."/>
            <person name="Lamerdin J.E."/>
            <person name="Malfatti S."/>
            <person name="Chain P."/>
            <person name="Ahlgren N.A."/>
            <person name="Arellano A."/>
            <person name="Coleman M."/>
            <person name="Hauser L."/>
            <person name="Hess W.R."/>
            <person name="Johnson Z.I."/>
            <person name="Land M.L."/>
            <person name="Lindell D."/>
            <person name="Post A.F."/>
            <person name="Regala W."/>
            <person name="Shah M."/>
            <person name="Shaw S.L."/>
            <person name="Steglich C."/>
            <person name="Sullivan M.B."/>
            <person name="Ting C.S."/>
            <person name="Tolonen A."/>
            <person name="Webb E.A."/>
            <person name="Zinser E.R."/>
            <person name="Chisholm S.W."/>
        </authorList>
    </citation>
    <scope>NUCLEOTIDE SEQUENCE [LARGE SCALE GENOMIC DNA]</scope>
    <source>
        <strain evidence="3">CCMP1986 / NIES-2087 / MED4</strain>
    </source>
</reference>
<keyword evidence="2" id="KW-0413">Isomerase</keyword>
<gene>
    <name evidence="2" type="ordered locus">PMM1217</name>
</gene>
<evidence type="ECO:0000313" key="2">
    <source>
        <dbReference type="EMBL" id="CAE19676.1"/>
    </source>
</evidence>
<dbReference type="RefSeq" id="WP_011132851.1">
    <property type="nucleotide sequence ID" value="NC_005072.1"/>
</dbReference>
<dbReference type="PANTHER" id="PTHR30390">
    <property type="entry name" value="SEDOHEPTULOSE 7-PHOSPHATE ISOMERASE / DNAA INITIATOR-ASSOCIATING FACTOR FOR REPLICATION INITIATION"/>
    <property type="match status" value="1"/>
</dbReference>
<evidence type="ECO:0000313" key="3">
    <source>
        <dbReference type="Proteomes" id="UP000001026"/>
    </source>
</evidence>
<dbReference type="PANTHER" id="PTHR30390:SF8">
    <property type="entry name" value="SUGAR ISOMERASE (SIS)"/>
    <property type="match status" value="1"/>
</dbReference>
<dbReference type="GO" id="GO:1901135">
    <property type="term" value="P:carbohydrate derivative metabolic process"/>
    <property type="evidence" value="ECO:0007669"/>
    <property type="project" value="InterPro"/>
</dbReference>
<proteinExistence type="predicted"/>
<dbReference type="Pfam" id="PF13580">
    <property type="entry name" value="SIS_2"/>
    <property type="match status" value="1"/>
</dbReference>
<dbReference type="HOGENOM" id="CLU_080999_1_1_3"/>
<dbReference type="EMBL" id="BX548174">
    <property type="protein sequence ID" value="CAE19676.1"/>
    <property type="molecule type" value="Genomic_DNA"/>
</dbReference>
<dbReference type="Gene3D" id="3.40.50.10490">
    <property type="entry name" value="Glucose-6-phosphate isomerase like protein, domain 1"/>
    <property type="match status" value="1"/>
</dbReference>
<dbReference type="GO" id="GO:0016853">
    <property type="term" value="F:isomerase activity"/>
    <property type="evidence" value="ECO:0007669"/>
    <property type="project" value="UniProtKB-KW"/>
</dbReference>
<dbReference type="AlphaFoldDB" id="Q7V0N9"/>
<dbReference type="KEGG" id="pmm:PMM1217"/>
<dbReference type="EC" id="5.-.-.-" evidence="2"/>
<dbReference type="InterPro" id="IPR035461">
    <property type="entry name" value="GmhA/DiaA"/>
</dbReference>
<dbReference type="PROSITE" id="PS51464">
    <property type="entry name" value="SIS"/>
    <property type="match status" value="1"/>
</dbReference>
<dbReference type="InterPro" id="IPR046348">
    <property type="entry name" value="SIS_dom_sf"/>
</dbReference>
<dbReference type="InterPro" id="IPR001347">
    <property type="entry name" value="SIS_dom"/>
</dbReference>
<name>Q7V0N9_PROMP</name>
<dbReference type="OrthoDB" id="7847955at2"/>
<dbReference type="GO" id="GO:0097367">
    <property type="term" value="F:carbohydrate derivative binding"/>
    <property type="evidence" value="ECO:0007669"/>
    <property type="project" value="InterPro"/>
</dbReference>
<dbReference type="SUPFAM" id="SSF53697">
    <property type="entry name" value="SIS domain"/>
    <property type="match status" value="1"/>
</dbReference>
<dbReference type="InterPro" id="IPR050099">
    <property type="entry name" value="SIS_GmhA/DiaA_subfam"/>
</dbReference>
<feature type="domain" description="SIS" evidence="1">
    <location>
        <begin position="35"/>
        <end position="203"/>
    </location>
</feature>
<dbReference type="CDD" id="cd05006">
    <property type="entry name" value="SIS_GmhA"/>
    <property type="match status" value="1"/>
</dbReference>